<evidence type="ECO:0000256" key="2">
    <source>
        <dbReference type="ARBA" id="ARBA00021925"/>
    </source>
</evidence>
<evidence type="ECO:0000256" key="1">
    <source>
        <dbReference type="ARBA" id="ARBA00009226"/>
    </source>
</evidence>
<dbReference type="Gene3D" id="2.30.330.10">
    <property type="entry name" value="SpoA-like"/>
    <property type="match status" value="1"/>
</dbReference>
<dbReference type="Pfam" id="PF01052">
    <property type="entry name" value="FliMN_C"/>
    <property type="match status" value="1"/>
</dbReference>
<name>A0ABT9BXL5_9PSED</name>
<dbReference type="Pfam" id="PF26304">
    <property type="entry name" value="FliMN_C_rel"/>
    <property type="match status" value="1"/>
</dbReference>
<dbReference type="InterPro" id="IPR036429">
    <property type="entry name" value="SpoA-like_sf"/>
</dbReference>
<dbReference type="InterPro" id="IPR058805">
    <property type="entry name" value="SpaO_FliMN_C_rel"/>
</dbReference>
<evidence type="ECO:0000313" key="8">
    <source>
        <dbReference type="Proteomes" id="UP001228019"/>
    </source>
</evidence>
<reference evidence="7 8" key="1">
    <citation type="submission" date="2023-07" db="EMBL/GenBank/DDBJ databases">
        <title>Identification of four novel Pseudomonas species associated with bacterial leaf spot of cucurbits.</title>
        <authorList>
            <person name="Fullem K.R."/>
        </authorList>
    </citation>
    <scope>NUCLEOTIDE SEQUENCE [LARGE SCALE GENOMIC DNA]</scope>
    <source>
        <strain evidence="7 8">K18</strain>
    </source>
</reference>
<evidence type="ECO:0000259" key="5">
    <source>
        <dbReference type="Pfam" id="PF26294"/>
    </source>
</evidence>
<keyword evidence="7" id="KW-0282">Flagellum</keyword>
<organism evidence="7 8">
    <name type="scientific">Pseudomonas citrulli</name>
    <dbReference type="NCBI Taxonomy" id="3064347"/>
    <lineage>
        <taxon>Bacteria</taxon>
        <taxon>Pseudomonadati</taxon>
        <taxon>Pseudomonadota</taxon>
        <taxon>Gammaproteobacteria</taxon>
        <taxon>Pseudomonadales</taxon>
        <taxon>Pseudomonadaceae</taxon>
        <taxon>Pseudomonas</taxon>
    </lineage>
</organism>
<sequence length="307" mass="34143">MRALKLRRVDPGRHACTQAIERWRRAGQPAGWGRVPERVAAIQFRAHGVDGDWQGMILARDWLHQALPTLRSWLGRECALPSIVALFRAVPRPLPLAVNVLHYHRLSDVEAVDSALCPQHELPWLDTGRGRLWITRLPPTNATVEPQEPAAWLKALPLRLVLQLGVSELRAGGVRRLREGDVLRITERTQRVLLAHRSLGVFTMTEEGLHMQPSDTDADPGTPPPTARPVDLGAVAVRLEFVLATHDIDLGRLSQFIEGQLIPLAADAAQRIEIRANGLPVARGELVQLDRQLGVELLEVHRNASDE</sequence>
<feature type="domain" description="Flagellar motor switch protein FliN-like C-terminal" evidence="4">
    <location>
        <begin position="232"/>
        <end position="300"/>
    </location>
</feature>
<comment type="similarity">
    <text evidence="1">Belongs to the FliN/MopA/SpaO family.</text>
</comment>
<gene>
    <name evidence="7" type="ORF">Q6A48_07510</name>
</gene>
<dbReference type="SUPFAM" id="SSF101801">
    <property type="entry name" value="Surface presentation of antigens (SPOA)"/>
    <property type="match status" value="1"/>
</dbReference>
<keyword evidence="3" id="KW-0843">Virulence</keyword>
<proteinExistence type="inferred from homology"/>
<feature type="domain" description="SpaO FliM/N C-terminal related" evidence="6">
    <location>
        <begin position="153"/>
        <end position="215"/>
    </location>
</feature>
<dbReference type="PANTHER" id="PTHR30034">
    <property type="entry name" value="FLAGELLAR MOTOR SWITCH PROTEIN FLIM"/>
    <property type="match status" value="1"/>
</dbReference>
<comment type="caution">
    <text evidence="7">The sequence shown here is derived from an EMBL/GenBank/DDBJ whole genome shotgun (WGS) entry which is preliminary data.</text>
</comment>
<dbReference type="Pfam" id="PF26294">
    <property type="entry name" value="SpaO_N"/>
    <property type="match status" value="1"/>
</dbReference>
<evidence type="ECO:0000259" key="4">
    <source>
        <dbReference type="Pfam" id="PF01052"/>
    </source>
</evidence>
<keyword evidence="8" id="KW-1185">Reference proteome</keyword>
<evidence type="ECO:0000259" key="6">
    <source>
        <dbReference type="Pfam" id="PF26304"/>
    </source>
</evidence>
<dbReference type="PANTHER" id="PTHR30034:SF5">
    <property type="entry name" value="SECRETION SYSTEM APPARATUS PROTEIN SSAQ"/>
    <property type="match status" value="1"/>
</dbReference>
<dbReference type="InterPro" id="IPR058804">
    <property type="entry name" value="SpaO_N"/>
</dbReference>
<dbReference type="InterPro" id="IPR003283">
    <property type="entry name" value="T3SS_OMP_SpaO"/>
</dbReference>
<dbReference type="Proteomes" id="UP001228019">
    <property type="component" value="Unassembled WGS sequence"/>
</dbReference>
<accession>A0ABT9BXL5</accession>
<dbReference type="EMBL" id="JAUQOP010000007">
    <property type="protein sequence ID" value="MDO7896740.1"/>
    <property type="molecule type" value="Genomic_DNA"/>
</dbReference>
<evidence type="ECO:0000313" key="7">
    <source>
        <dbReference type="EMBL" id="MDO7896740.1"/>
    </source>
</evidence>
<feature type="domain" description="SpaO N-terminal" evidence="5">
    <location>
        <begin position="6"/>
        <end position="138"/>
    </location>
</feature>
<dbReference type="RefSeq" id="WP_304553095.1">
    <property type="nucleotide sequence ID" value="NZ_JAUQOP010000007.1"/>
</dbReference>
<dbReference type="InterPro" id="IPR001543">
    <property type="entry name" value="FliN-like_C"/>
</dbReference>
<protein>
    <recommendedName>
        <fullName evidence="2">Surface presentation of antigens protein SpaO</fullName>
    </recommendedName>
</protein>
<dbReference type="PRINTS" id="PR01339">
    <property type="entry name" value="TYPE3OMOPROT"/>
</dbReference>
<keyword evidence="7" id="KW-0969">Cilium</keyword>
<keyword evidence="7" id="KW-0966">Cell projection</keyword>
<evidence type="ECO:0000256" key="3">
    <source>
        <dbReference type="ARBA" id="ARBA00023026"/>
    </source>
</evidence>